<dbReference type="Proteomes" id="UP000060699">
    <property type="component" value="Chromosome"/>
</dbReference>
<sequence>MSCDHSVWFPDKRLSHQEAGALHNALCEGDTSGVQPHPAVDAFYAELVALHPEIDDVPEDQIDNLDLCPWSCAFDRSDGHIIMCCVWSRADHVSDLLQSLARKHGLALYDPQAARVHYP</sequence>
<name>A0A0U3MX39_9BURK</name>
<evidence type="ECO:0000313" key="2">
    <source>
        <dbReference type="Proteomes" id="UP000060699"/>
    </source>
</evidence>
<dbReference type="OrthoDB" id="7065448at2"/>
<reference evidence="1 2" key="1">
    <citation type="submission" date="2015-12" db="EMBL/GenBank/DDBJ databases">
        <title>Complete genome of Roseateles depolymerans KCTC 42856.</title>
        <authorList>
            <person name="Kim K.M."/>
        </authorList>
    </citation>
    <scope>NUCLEOTIDE SEQUENCE [LARGE SCALE GENOMIC DNA]</scope>
    <source>
        <strain evidence="1 2">KCTC 42856</strain>
    </source>
</reference>
<keyword evidence="2" id="KW-1185">Reference proteome</keyword>
<proteinExistence type="predicted"/>
<dbReference type="KEGG" id="rdp:RD2015_4497"/>
<protein>
    <submittedName>
        <fullName evidence="1">Putative integron gene cassette protein</fullName>
    </submittedName>
</protein>
<dbReference type="STRING" id="76731.RD2015_4497"/>
<gene>
    <name evidence="1" type="ORF">RD2015_4497</name>
</gene>
<dbReference type="AlphaFoldDB" id="A0A0U3MX39"/>
<dbReference type="RefSeq" id="WP_058936801.1">
    <property type="nucleotide sequence ID" value="NZ_CP013729.1"/>
</dbReference>
<evidence type="ECO:0000313" key="1">
    <source>
        <dbReference type="EMBL" id="ALV08938.1"/>
    </source>
</evidence>
<organism evidence="1 2">
    <name type="scientific">Roseateles depolymerans</name>
    <dbReference type="NCBI Taxonomy" id="76731"/>
    <lineage>
        <taxon>Bacteria</taxon>
        <taxon>Pseudomonadati</taxon>
        <taxon>Pseudomonadota</taxon>
        <taxon>Betaproteobacteria</taxon>
        <taxon>Burkholderiales</taxon>
        <taxon>Sphaerotilaceae</taxon>
        <taxon>Roseateles</taxon>
    </lineage>
</organism>
<accession>A0A0U3MX39</accession>
<dbReference type="EMBL" id="CP013729">
    <property type="protein sequence ID" value="ALV08938.1"/>
    <property type="molecule type" value="Genomic_DNA"/>
</dbReference>